<reference evidence="1 2" key="1">
    <citation type="journal article" date="2022" name="bioRxiv">
        <title>The genome of the oomycete Peronosclerospora sorghi, a cosmopolitan pathogen of maize and sorghum, is inflated with dispersed pseudogenes.</title>
        <authorList>
            <person name="Fletcher K."/>
            <person name="Martin F."/>
            <person name="Isakeit T."/>
            <person name="Cavanaugh K."/>
            <person name="Magill C."/>
            <person name="Michelmore R."/>
        </authorList>
    </citation>
    <scope>NUCLEOTIDE SEQUENCE [LARGE SCALE GENOMIC DNA]</scope>
    <source>
        <strain evidence="1">P6</strain>
    </source>
</reference>
<organism evidence="1 2">
    <name type="scientific">Peronosclerospora sorghi</name>
    <dbReference type="NCBI Taxonomy" id="230839"/>
    <lineage>
        <taxon>Eukaryota</taxon>
        <taxon>Sar</taxon>
        <taxon>Stramenopiles</taxon>
        <taxon>Oomycota</taxon>
        <taxon>Peronosporomycetes</taxon>
        <taxon>Peronosporales</taxon>
        <taxon>Peronosporaceae</taxon>
        <taxon>Peronosclerospora</taxon>
    </lineage>
</organism>
<gene>
    <name evidence="1" type="ORF">PsorP6_001546</name>
</gene>
<name>A0ACC0WQ65_9STRA</name>
<accession>A0ACC0WQ65</accession>
<sequence>MKNRTKVDHCPSCKERWPNMAIRQETGMCRHCHGEYNSNVIRKFSAANNMDPGPVPAELDGLTYVKSMLIARVHPIIGCHILKGGNYGYRGHGINFPQNVSPIAQELPRLVSSIETLIIRSERPDDNDYKDFRVRLQKVQDALLWLIQINRYVN</sequence>
<dbReference type="EMBL" id="CM047580">
    <property type="protein sequence ID" value="KAI9920820.1"/>
    <property type="molecule type" value="Genomic_DNA"/>
</dbReference>
<keyword evidence="2" id="KW-1185">Reference proteome</keyword>
<evidence type="ECO:0000313" key="2">
    <source>
        <dbReference type="Proteomes" id="UP001163321"/>
    </source>
</evidence>
<protein>
    <submittedName>
        <fullName evidence="1">Uncharacterized protein</fullName>
    </submittedName>
</protein>
<evidence type="ECO:0000313" key="1">
    <source>
        <dbReference type="EMBL" id="KAI9920820.1"/>
    </source>
</evidence>
<comment type="caution">
    <text evidence="1">The sequence shown here is derived from an EMBL/GenBank/DDBJ whole genome shotgun (WGS) entry which is preliminary data.</text>
</comment>
<proteinExistence type="predicted"/>
<dbReference type="Proteomes" id="UP001163321">
    <property type="component" value="Chromosome 1"/>
</dbReference>